<evidence type="ECO:0000313" key="3">
    <source>
        <dbReference type="Proteomes" id="UP000799118"/>
    </source>
</evidence>
<keyword evidence="3" id="KW-1185">Reference proteome</keyword>
<accession>A0A6A4GZH9</accession>
<protein>
    <submittedName>
        <fullName evidence="2">Uncharacterized protein</fullName>
    </submittedName>
</protein>
<keyword evidence="1" id="KW-0472">Membrane</keyword>
<keyword evidence="1" id="KW-1133">Transmembrane helix</keyword>
<name>A0A6A4GZH9_9AGAR</name>
<organism evidence="2 3">
    <name type="scientific">Gymnopus androsaceus JB14</name>
    <dbReference type="NCBI Taxonomy" id="1447944"/>
    <lineage>
        <taxon>Eukaryota</taxon>
        <taxon>Fungi</taxon>
        <taxon>Dikarya</taxon>
        <taxon>Basidiomycota</taxon>
        <taxon>Agaricomycotina</taxon>
        <taxon>Agaricomycetes</taxon>
        <taxon>Agaricomycetidae</taxon>
        <taxon>Agaricales</taxon>
        <taxon>Marasmiineae</taxon>
        <taxon>Omphalotaceae</taxon>
        <taxon>Gymnopus</taxon>
    </lineage>
</organism>
<feature type="non-terminal residue" evidence="2">
    <location>
        <position position="1"/>
    </location>
</feature>
<proteinExistence type="predicted"/>
<dbReference type="OrthoDB" id="3259206at2759"/>
<gene>
    <name evidence="2" type="ORF">BT96DRAFT_832962</name>
</gene>
<feature type="transmembrane region" description="Helical" evidence="1">
    <location>
        <begin position="28"/>
        <end position="46"/>
    </location>
</feature>
<dbReference type="AlphaFoldDB" id="A0A6A4GZH9"/>
<evidence type="ECO:0000313" key="2">
    <source>
        <dbReference type="EMBL" id="KAE9390780.1"/>
    </source>
</evidence>
<keyword evidence="1" id="KW-0812">Transmembrane</keyword>
<reference evidence="2" key="1">
    <citation type="journal article" date="2019" name="Environ. Microbiol.">
        <title>Fungal ecological strategies reflected in gene transcription - a case study of two litter decomposers.</title>
        <authorList>
            <person name="Barbi F."/>
            <person name="Kohler A."/>
            <person name="Barry K."/>
            <person name="Baskaran P."/>
            <person name="Daum C."/>
            <person name="Fauchery L."/>
            <person name="Ihrmark K."/>
            <person name="Kuo A."/>
            <person name="LaButti K."/>
            <person name="Lipzen A."/>
            <person name="Morin E."/>
            <person name="Grigoriev I.V."/>
            <person name="Henrissat B."/>
            <person name="Lindahl B."/>
            <person name="Martin F."/>
        </authorList>
    </citation>
    <scope>NUCLEOTIDE SEQUENCE</scope>
    <source>
        <strain evidence="2">JB14</strain>
    </source>
</reference>
<dbReference type="Proteomes" id="UP000799118">
    <property type="component" value="Unassembled WGS sequence"/>
</dbReference>
<dbReference type="EMBL" id="ML769647">
    <property type="protein sequence ID" value="KAE9390780.1"/>
    <property type="molecule type" value="Genomic_DNA"/>
</dbReference>
<sequence>FIGIYAVLIPVSSYIMFHRGLATRARKILFGITIFMFSLSTVYWIASISTLIQLIRAWFLSVDPDTQTIPNYLPLFNALVLVNKRYFYILTDGVVVWRAWVICAADGRKALTMCLSMLSLATSEQEKYLPLFPTNFLLRSLRHRHHRHSHCYHGHQNTNR</sequence>
<evidence type="ECO:0000256" key="1">
    <source>
        <dbReference type="SAM" id="Phobius"/>
    </source>
</evidence>